<organism evidence="1 2">
    <name type="scientific">Tetragonisca angustula</name>
    <dbReference type="NCBI Taxonomy" id="166442"/>
    <lineage>
        <taxon>Eukaryota</taxon>
        <taxon>Metazoa</taxon>
        <taxon>Ecdysozoa</taxon>
        <taxon>Arthropoda</taxon>
        <taxon>Hexapoda</taxon>
        <taxon>Insecta</taxon>
        <taxon>Pterygota</taxon>
        <taxon>Neoptera</taxon>
        <taxon>Endopterygota</taxon>
        <taxon>Hymenoptera</taxon>
        <taxon>Apocrita</taxon>
        <taxon>Aculeata</taxon>
        <taxon>Apoidea</taxon>
        <taxon>Anthophila</taxon>
        <taxon>Apidae</taxon>
        <taxon>Tetragonisca</taxon>
    </lineage>
</organism>
<keyword evidence="2" id="KW-1185">Reference proteome</keyword>
<dbReference type="AlphaFoldDB" id="A0AAW0ZTA2"/>
<evidence type="ECO:0000313" key="2">
    <source>
        <dbReference type="Proteomes" id="UP001432146"/>
    </source>
</evidence>
<gene>
    <name evidence="1" type="ORF">QLX08_006538</name>
</gene>
<dbReference type="Proteomes" id="UP001432146">
    <property type="component" value="Unassembled WGS sequence"/>
</dbReference>
<accession>A0AAW0ZTA2</accession>
<sequence length="84" mass="9441">MAEYPADVRAKFILGPRWIAATKGQKRSRHQDGGSRIGRRVRERCWFEERPIGATVKPSSCGYATMPGSHAAASRRVRDVWPSD</sequence>
<reference evidence="1 2" key="1">
    <citation type="submission" date="2024-05" db="EMBL/GenBank/DDBJ databases">
        <title>The nuclear and mitochondrial genome assemblies of Tetragonisca angustula (Apidae: Meliponini), a tiny yet remarkable pollinator in the Neotropics.</title>
        <authorList>
            <person name="Ferrari R."/>
            <person name="Ricardo P.C."/>
            <person name="Dias F.C."/>
            <person name="Araujo N.S."/>
            <person name="Soares D.O."/>
            <person name="Zhou Q.-S."/>
            <person name="Zhu C.-D."/>
            <person name="Coutinho L."/>
            <person name="Airas M.C."/>
            <person name="Batista T.M."/>
        </authorList>
    </citation>
    <scope>NUCLEOTIDE SEQUENCE [LARGE SCALE GENOMIC DNA]</scope>
    <source>
        <strain evidence="1">ASF017062</strain>
        <tissue evidence="1">Abdomen</tissue>
    </source>
</reference>
<evidence type="ECO:0000313" key="1">
    <source>
        <dbReference type="EMBL" id="KAK9300950.1"/>
    </source>
</evidence>
<protein>
    <submittedName>
        <fullName evidence="1">Uncharacterized protein</fullName>
    </submittedName>
</protein>
<comment type="caution">
    <text evidence="1">The sequence shown here is derived from an EMBL/GenBank/DDBJ whole genome shotgun (WGS) entry which is preliminary data.</text>
</comment>
<dbReference type="EMBL" id="JAWNGG020000119">
    <property type="protein sequence ID" value="KAK9300950.1"/>
    <property type="molecule type" value="Genomic_DNA"/>
</dbReference>
<name>A0AAW0ZTA2_9HYME</name>
<proteinExistence type="predicted"/>